<keyword evidence="2" id="KW-0540">Nuclease</keyword>
<dbReference type="PANTHER" id="PTHR33877">
    <property type="entry name" value="SLL1193 PROTEIN"/>
    <property type="match status" value="1"/>
</dbReference>
<dbReference type="GO" id="GO:0004519">
    <property type="term" value="F:endonuclease activity"/>
    <property type="evidence" value="ECO:0007669"/>
    <property type="project" value="UniProtKB-KW"/>
</dbReference>
<dbReference type="EMBL" id="JBEZNA010000034">
    <property type="protein sequence ID" value="MEU9578822.1"/>
    <property type="molecule type" value="Genomic_DNA"/>
</dbReference>
<keyword evidence="3" id="KW-1185">Reference proteome</keyword>
<feature type="domain" description="HNH nuclease" evidence="1">
    <location>
        <begin position="6"/>
        <end position="59"/>
    </location>
</feature>
<dbReference type="Proteomes" id="UP001551584">
    <property type="component" value="Unassembled WGS sequence"/>
</dbReference>
<dbReference type="PANTHER" id="PTHR33877:SF1">
    <property type="entry name" value="TYPE IV METHYL-DIRECTED RESTRICTION ENZYME ECOKMCRA"/>
    <property type="match status" value="1"/>
</dbReference>
<dbReference type="InterPro" id="IPR003615">
    <property type="entry name" value="HNH_nuc"/>
</dbReference>
<keyword evidence="2" id="KW-0378">Hydrolase</keyword>
<dbReference type="Gene3D" id="1.10.30.50">
    <property type="match status" value="1"/>
</dbReference>
<organism evidence="2 3">
    <name type="scientific">Streptomyces chilikensis</name>
    <dbReference type="NCBI Taxonomy" id="1194079"/>
    <lineage>
        <taxon>Bacteria</taxon>
        <taxon>Bacillati</taxon>
        <taxon>Actinomycetota</taxon>
        <taxon>Actinomycetes</taxon>
        <taxon>Kitasatosporales</taxon>
        <taxon>Streptomycetaceae</taxon>
        <taxon>Streptomyces</taxon>
    </lineage>
</organism>
<keyword evidence="2" id="KW-0255">Endonuclease</keyword>
<evidence type="ECO:0000313" key="3">
    <source>
        <dbReference type="Proteomes" id="UP001551584"/>
    </source>
</evidence>
<dbReference type="CDD" id="cd00085">
    <property type="entry name" value="HNHc"/>
    <property type="match status" value="1"/>
</dbReference>
<dbReference type="SMART" id="SM00507">
    <property type="entry name" value="HNHc"/>
    <property type="match status" value="1"/>
</dbReference>
<proteinExistence type="predicted"/>
<gene>
    <name evidence="2" type="ORF">AB0D95_16425</name>
</gene>
<evidence type="ECO:0000313" key="2">
    <source>
        <dbReference type="EMBL" id="MEU9578822.1"/>
    </source>
</evidence>
<sequence>MAVSKRLRYEVLRRDNHTCRYCGAAAPDVKLTVDHVVPQALGGSDEPSNLVTACEACNSGKTSVPADAPIVASVADDALRWAEAMKKAAEMAHADHQARLDYREAFRAAWDDWSYGPDHDKKPLPLPDGWAGSLDSMREAGLPDWELSEAVTAAMSAQKVTPANTFRYFCGICWKKVRALQAQAQDLVQSSVSATRDVDVAADEIAREWLVAYKQRCTEKDVPYKDEWDASSLERISNLAAPLLRQGYAYDRVMKAAQKAGSRFNMAIQDFLGGLGDLEFDAMAAWLGKWVEVDVDSPLYKSDVPAPDAWQDFRATFSKAVASGLADEVILKACVKAGEDQWPLSCFLGPDAIIRVSADK</sequence>
<protein>
    <submittedName>
        <fullName evidence="2">HNH endonuclease</fullName>
    </submittedName>
</protein>
<comment type="caution">
    <text evidence="2">The sequence shown here is derived from an EMBL/GenBank/DDBJ whole genome shotgun (WGS) entry which is preliminary data.</text>
</comment>
<accession>A0ABV3ERH8</accession>
<dbReference type="InterPro" id="IPR052892">
    <property type="entry name" value="NA-targeting_endonuclease"/>
</dbReference>
<dbReference type="RefSeq" id="WP_359273226.1">
    <property type="nucleotide sequence ID" value="NZ_JBEZNA010000034.1"/>
</dbReference>
<reference evidence="2 3" key="1">
    <citation type="submission" date="2024-06" db="EMBL/GenBank/DDBJ databases">
        <title>The Natural Products Discovery Center: Release of the First 8490 Sequenced Strains for Exploring Actinobacteria Biosynthetic Diversity.</title>
        <authorList>
            <person name="Kalkreuter E."/>
            <person name="Kautsar S.A."/>
            <person name="Yang D."/>
            <person name="Bader C.D."/>
            <person name="Teijaro C.N."/>
            <person name="Fluegel L."/>
            <person name="Davis C.M."/>
            <person name="Simpson J.R."/>
            <person name="Lauterbach L."/>
            <person name="Steele A.D."/>
            <person name="Gui C."/>
            <person name="Meng S."/>
            <person name="Li G."/>
            <person name="Viehrig K."/>
            <person name="Ye F."/>
            <person name="Su P."/>
            <person name="Kiefer A.F."/>
            <person name="Nichols A."/>
            <person name="Cepeda A.J."/>
            <person name="Yan W."/>
            <person name="Fan B."/>
            <person name="Jiang Y."/>
            <person name="Adhikari A."/>
            <person name="Zheng C.-J."/>
            <person name="Schuster L."/>
            <person name="Cowan T.M."/>
            <person name="Smanski M.J."/>
            <person name="Chevrette M.G."/>
            <person name="De Carvalho L.P.S."/>
            <person name="Shen B."/>
        </authorList>
    </citation>
    <scope>NUCLEOTIDE SEQUENCE [LARGE SCALE GENOMIC DNA]</scope>
    <source>
        <strain evidence="2 3">NPDC048117</strain>
    </source>
</reference>
<evidence type="ECO:0000259" key="1">
    <source>
        <dbReference type="SMART" id="SM00507"/>
    </source>
</evidence>
<dbReference type="Pfam" id="PF14279">
    <property type="entry name" value="HNH_5"/>
    <property type="match status" value="1"/>
</dbReference>
<name>A0ABV3ERH8_9ACTN</name>
<dbReference type="InterPro" id="IPR029471">
    <property type="entry name" value="HNH_5"/>
</dbReference>